<dbReference type="SUPFAM" id="SSF49344">
    <property type="entry name" value="CBD9-like"/>
    <property type="match status" value="1"/>
</dbReference>
<evidence type="ECO:0000313" key="4">
    <source>
        <dbReference type="Proteomes" id="UP001589818"/>
    </source>
</evidence>
<dbReference type="InterPro" id="IPR003343">
    <property type="entry name" value="Big_2"/>
</dbReference>
<comment type="caution">
    <text evidence="3">The sequence shown here is derived from an EMBL/GenBank/DDBJ whole genome shotgun (WGS) entry which is preliminary data.</text>
</comment>
<dbReference type="EMBL" id="JBHLVF010000041">
    <property type="protein sequence ID" value="MFC0394587.1"/>
    <property type="molecule type" value="Genomic_DNA"/>
</dbReference>
<reference evidence="3 4" key="1">
    <citation type="submission" date="2024-09" db="EMBL/GenBank/DDBJ databases">
        <authorList>
            <person name="Sun Q."/>
            <person name="Mori K."/>
        </authorList>
    </citation>
    <scope>NUCLEOTIDE SEQUENCE [LARGE SCALE GENOMIC DNA]</scope>
    <source>
        <strain evidence="3 4">CCM 4839</strain>
    </source>
</reference>
<dbReference type="InterPro" id="IPR029062">
    <property type="entry name" value="Class_I_gatase-like"/>
</dbReference>
<feature type="signal peptide" evidence="1">
    <location>
        <begin position="1"/>
        <end position="24"/>
    </location>
</feature>
<protein>
    <submittedName>
        <fullName evidence="3">Sugar-binding protein</fullName>
    </submittedName>
</protein>
<evidence type="ECO:0000256" key="1">
    <source>
        <dbReference type="SAM" id="SignalP"/>
    </source>
</evidence>
<dbReference type="Gene3D" id="3.40.50.880">
    <property type="match status" value="1"/>
</dbReference>
<organism evidence="3 4">
    <name type="scientific">Paenibacillus mendelii</name>
    <dbReference type="NCBI Taxonomy" id="206163"/>
    <lineage>
        <taxon>Bacteria</taxon>
        <taxon>Bacillati</taxon>
        <taxon>Bacillota</taxon>
        <taxon>Bacilli</taxon>
        <taxon>Bacillales</taxon>
        <taxon>Paenibacillaceae</taxon>
        <taxon>Paenibacillus</taxon>
    </lineage>
</organism>
<dbReference type="Proteomes" id="UP001589818">
    <property type="component" value="Unassembled WGS sequence"/>
</dbReference>
<sequence>MKKWISGLSAVMLLVSLLTPAALADDAGSGTGAPSVIRTTFQTQSGYADQYDVKSDAVMVYATKAEGLADLIRSWRDRGYRVDAMISISHDWEGIYELGTLSGEPHPEVVQTRKDGSSFRHVDPRTGYVTPTQGWNNYVLDIAKRTVDEGAHAIVFEEPEYWTEAGYEGAFKSEWQTYYGEPWEDPASSDQARYKSEKLKSYLYTRSLDYLSSELKAYKPGIEVWVASHSTINYNSYGIVAANMAYYDLPGIDGFIGQAWSDTARYPIPFEGAQQERVFDSAYLEYSSLSELQTPGDGKSLYALADPKADDPNLANNWDQVESYYKQTISAQFLQPKIEKFEIMPWPSRAFVPAPMAYKTVQMNIFEASKAIHGQPYRMEAGSPGVTFLISDTMTYQRGAGPTAASEAMYGPTAPLVAKGVPVRVLPVERVSAAALADTKVLVMSYDSWKPLKASYNQAIADWVKQGGVLLYLGGENNFQNVSEWWDDSGIGSPQQDLWNKLGLAISNPIAEAVAQREATLQPTAAALAIDGGGAASVPKRYALTSYVLPGNAEPLYTHDGHTVSFRQAAGQGQVIYFGASPGYFSSSDKAARLLRGLTKYALGQAGVAYAESNTMTAYRGPIVAVQSMEQLAVIPGRYIDLWDPRLGVVADKTILAGSSALLYDFADIDTSAAPRVYFANGEITDKRETADETVLTVAGPKDAQAAVRLGSVSRYPQQVTATDAEGKPAAVRAEWENASRTLLVQFEHQSKGVTVRVDWSTQAVPDTPQEQLGEFVIRTNNGNEDAPYKVAFVGEVGSTNEFRFADGTSKMVYRLNMNEFPQGELMLELANNFTVELSPDGVAWEETLNAQAMTGHDEHNMGNRDKYAVDTEGHEAADGTLYVRIGDASPGDGWGGALFGIYVRYMQQVPPLGLSHQPDRADLTGERPAQMNVLVTNRSGQTQQVNLEALPISQPQQLLSFVPGTADESPYLVKDHLSGVNAGNFRYTDGDRYAIYKFVLPEGINDPRLSLDIGNQFEVAFASGLTIQPDDPQWALVASDWTVADRELQPVTDLGNRKERVYDIGDYVSGNRELYVKIADSFPEDGHGALLSKASLSGERTVPLDVTAAPSQFALGSSQSKVVAVTLAAADDTPAGEYSLKLKATAGAEETVHALPISVRNGTPSYRAQQASPAITIDGQAAAGEWDDADELTIAPDSPMVMKYGKVWGAIADAADLTSRYKIKWDDEYLYLLEQRSDNVIHFTNTGAQMYLSDATMLFLDIDRNKTGSGYRDGDYAIMFTPGGEQGAEDPRIFIREGHDDGVREYAFDDGEVSAKAMDSGYVLEAAIPWRVLNVYPFTPKGGAVIGMSLLATDNDDQDGHTKWGQVMWVGDGDNQALWADMTFNGMERLDIALPAKLAVGASADANVQAVYTDGSVKPAPGDLTFRSSDANVAKVDARTGMVKGIKRGEAVITVASESNPGITGQFRIVIEPILESISLKLPSPLQVGKTAYAIVIGHYNDGVDSRITEGIVFSSEKTKVATVESGTGLMRALKPGNSRITATISGNGAMSATEKLLVHPAKRN</sequence>
<dbReference type="SMART" id="SM00635">
    <property type="entry name" value="BID_2"/>
    <property type="match status" value="2"/>
</dbReference>
<dbReference type="Gene3D" id="2.60.40.1080">
    <property type="match status" value="2"/>
</dbReference>
<feature type="domain" description="BIG2" evidence="2">
    <location>
        <begin position="1387"/>
        <end position="1468"/>
    </location>
</feature>
<feature type="domain" description="BIG2" evidence="2">
    <location>
        <begin position="1475"/>
        <end position="1556"/>
    </location>
</feature>
<dbReference type="SUPFAM" id="SSF49373">
    <property type="entry name" value="Invasin/intimin cell-adhesion fragments"/>
    <property type="match status" value="2"/>
</dbReference>
<dbReference type="InterPro" id="IPR008964">
    <property type="entry name" value="Invasin/intimin_cell_adhesion"/>
</dbReference>
<feature type="chain" id="PRO_5045808809" evidence="1">
    <location>
        <begin position="25"/>
        <end position="1566"/>
    </location>
</feature>
<dbReference type="Pfam" id="PF06452">
    <property type="entry name" value="CBM9_1"/>
    <property type="match status" value="1"/>
</dbReference>
<keyword evidence="4" id="KW-1185">Reference proteome</keyword>
<evidence type="ECO:0000313" key="3">
    <source>
        <dbReference type="EMBL" id="MFC0394587.1"/>
    </source>
</evidence>
<gene>
    <name evidence="3" type="ORF">ACFFJ8_24910</name>
</gene>
<dbReference type="InterPro" id="IPR010502">
    <property type="entry name" value="Carb-bd_dom_fam9"/>
</dbReference>
<dbReference type="SUPFAM" id="SSF52317">
    <property type="entry name" value="Class I glutamine amidotransferase-like"/>
    <property type="match status" value="1"/>
</dbReference>
<dbReference type="Gene3D" id="2.60.40.1190">
    <property type="match status" value="1"/>
</dbReference>
<name>A0ABV6JFE2_9BACL</name>
<dbReference type="Pfam" id="PF02368">
    <property type="entry name" value="Big_2"/>
    <property type="match status" value="1"/>
</dbReference>
<dbReference type="RefSeq" id="WP_204815773.1">
    <property type="nucleotide sequence ID" value="NZ_JANHOF010000001.1"/>
</dbReference>
<proteinExistence type="predicted"/>
<accession>A0ABV6JFE2</accession>
<evidence type="ECO:0000259" key="2">
    <source>
        <dbReference type="SMART" id="SM00635"/>
    </source>
</evidence>
<keyword evidence="1" id="KW-0732">Signal</keyword>